<organism evidence="2 3">
    <name type="scientific">Corynespora cassiicola Philippines</name>
    <dbReference type="NCBI Taxonomy" id="1448308"/>
    <lineage>
        <taxon>Eukaryota</taxon>
        <taxon>Fungi</taxon>
        <taxon>Dikarya</taxon>
        <taxon>Ascomycota</taxon>
        <taxon>Pezizomycotina</taxon>
        <taxon>Dothideomycetes</taxon>
        <taxon>Pleosporomycetidae</taxon>
        <taxon>Pleosporales</taxon>
        <taxon>Corynesporascaceae</taxon>
        <taxon>Corynespora</taxon>
    </lineage>
</organism>
<evidence type="ECO:0000313" key="2">
    <source>
        <dbReference type="EMBL" id="PSN60675.1"/>
    </source>
</evidence>
<reference evidence="2 3" key="1">
    <citation type="journal article" date="2018" name="Front. Microbiol.">
        <title>Genome-Wide Analysis of Corynespora cassiicola Leaf Fall Disease Putative Effectors.</title>
        <authorList>
            <person name="Lopez D."/>
            <person name="Ribeiro S."/>
            <person name="Label P."/>
            <person name="Fumanal B."/>
            <person name="Venisse J.S."/>
            <person name="Kohler A."/>
            <person name="de Oliveira R.R."/>
            <person name="Labutti K."/>
            <person name="Lipzen A."/>
            <person name="Lail K."/>
            <person name="Bauer D."/>
            <person name="Ohm R.A."/>
            <person name="Barry K.W."/>
            <person name="Spatafora J."/>
            <person name="Grigoriev I.V."/>
            <person name="Martin F.M."/>
            <person name="Pujade-Renaud V."/>
        </authorList>
    </citation>
    <scope>NUCLEOTIDE SEQUENCE [LARGE SCALE GENOMIC DNA]</scope>
    <source>
        <strain evidence="2 3">Philippines</strain>
    </source>
</reference>
<evidence type="ECO:0000313" key="3">
    <source>
        <dbReference type="Proteomes" id="UP000240883"/>
    </source>
</evidence>
<feature type="chain" id="PRO_5015636533" evidence="1">
    <location>
        <begin position="21"/>
        <end position="116"/>
    </location>
</feature>
<sequence>MKFQFTITFLVAFATMEVHATPMPNPDAASTGLEARADNWCKVGTNGVDCRSLPGVGAGRHIRDISTSDRFGVNCIKVVGGRTWDWVPGWGCWVSARDTLSAGSYPSCESGISRCP</sequence>
<accession>A0A2T2N5E9</accession>
<evidence type="ECO:0000256" key="1">
    <source>
        <dbReference type="SAM" id="SignalP"/>
    </source>
</evidence>
<dbReference type="AlphaFoldDB" id="A0A2T2N5E9"/>
<keyword evidence="1" id="KW-0732">Signal</keyword>
<gene>
    <name evidence="2" type="ORF">BS50DRAFT_593759</name>
</gene>
<dbReference type="EMBL" id="KZ678148">
    <property type="protein sequence ID" value="PSN60675.1"/>
    <property type="molecule type" value="Genomic_DNA"/>
</dbReference>
<protein>
    <submittedName>
        <fullName evidence="2">Uncharacterized protein</fullName>
    </submittedName>
</protein>
<proteinExistence type="predicted"/>
<name>A0A2T2N5E9_CORCC</name>
<dbReference type="OrthoDB" id="3477104at2759"/>
<keyword evidence="3" id="KW-1185">Reference proteome</keyword>
<dbReference type="Proteomes" id="UP000240883">
    <property type="component" value="Unassembled WGS sequence"/>
</dbReference>
<feature type="signal peptide" evidence="1">
    <location>
        <begin position="1"/>
        <end position="20"/>
    </location>
</feature>